<gene>
    <name evidence="2" type="ORF">IW256_000242</name>
</gene>
<sequence length="221" mass="23937">MRVPWRLAVPVALAVAGAAFAFAFLPGRPAVPSPAPRSPSPSASASASASAAAWRTVAEIDTAPVTAAEFSARMAEHRAAVARHFHATYGADVNAPGFWTRRHGAEVPGEVLRRRTLETLTRVKVQQLMAREAGLPSDLDYPAFLARMAAENQDRGRRLSRGEPLYGPQQYTERTYFAHSFGRMVLALRGVLGEDRYPSLVEARVARAKVTLREEASSVTG</sequence>
<organism evidence="2 3">
    <name type="scientific">Actinomadura viridis</name>
    <dbReference type="NCBI Taxonomy" id="58110"/>
    <lineage>
        <taxon>Bacteria</taxon>
        <taxon>Bacillati</taxon>
        <taxon>Actinomycetota</taxon>
        <taxon>Actinomycetes</taxon>
        <taxon>Streptosporangiales</taxon>
        <taxon>Thermomonosporaceae</taxon>
        <taxon>Actinomadura</taxon>
    </lineage>
</organism>
<comment type="caution">
    <text evidence="2">The sequence shown here is derived from an EMBL/GenBank/DDBJ whole genome shotgun (WGS) entry which is preliminary data.</text>
</comment>
<dbReference type="Proteomes" id="UP000614047">
    <property type="component" value="Unassembled WGS sequence"/>
</dbReference>
<proteinExistence type="predicted"/>
<feature type="chain" id="PRO_5038536017" evidence="1">
    <location>
        <begin position="22"/>
        <end position="221"/>
    </location>
</feature>
<keyword evidence="1" id="KW-0732">Signal</keyword>
<accession>A0A931D809</accession>
<name>A0A931D809_9ACTN</name>
<reference evidence="2" key="1">
    <citation type="submission" date="2020-11" db="EMBL/GenBank/DDBJ databases">
        <title>Sequencing the genomes of 1000 actinobacteria strains.</title>
        <authorList>
            <person name="Klenk H.-P."/>
        </authorList>
    </citation>
    <scope>NUCLEOTIDE SEQUENCE</scope>
    <source>
        <strain evidence="2">DSM 43175</strain>
    </source>
</reference>
<evidence type="ECO:0000313" key="3">
    <source>
        <dbReference type="Proteomes" id="UP000614047"/>
    </source>
</evidence>
<evidence type="ECO:0000313" key="2">
    <source>
        <dbReference type="EMBL" id="MBG6086129.1"/>
    </source>
</evidence>
<keyword evidence="3" id="KW-1185">Reference proteome</keyword>
<protein>
    <submittedName>
        <fullName evidence="2">Uncharacterized protein</fullName>
    </submittedName>
</protein>
<dbReference type="RefSeq" id="WP_197009178.1">
    <property type="nucleotide sequence ID" value="NZ_BAABES010000017.1"/>
</dbReference>
<dbReference type="EMBL" id="JADOUA010000001">
    <property type="protein sequence ID" value="MBG6086129.1"/>
    <property type="molecule type" value="Genomic_DNA"/>
</dbReference>
<feature type="signal peptide" evidence="1">
    <location>
        <begin position="1"/>
        <end position="21"/>
    </location>
</feature>
<dbReference type="AlphaFoldDB" id="A0A931D809"/>
<evidence type="ECO:0000256" key="1">
    <source>
        <dbReference type="SAM" id="SignalP"/>
    </source>
</evidence>